<dbReference type="FunFam" id="3.40.449.10:FF:000005">
    <property type="entry name" value="Phosphoenolpyruvate carboxykinase [GTP]"/>
    <property type="match status" value="1"/>
</dbReference>
<keyword evidence="10 12" id="KW-0464">Manganese</keyword>
<keyword evidence="6 12" id="KW-0479">Metal-binding</keyword>
<evidence type="ECO:0000256" key="9">
    <source>
        <dbReference type="ARBA" id="ARBA00023134"/>
    </source>
</evidence>
<comment type="pathway">
    <text evidence="1 12">Carbohydrate biosynthesis; gluconeogenesis.</text>
</comment>
<feature type="domain" description="Phosphoenolpyruvate carboxykinase C-terminal P-loop" evidence="13">
    <location>
        <begin position="247"/>
        <end position="604"/>
    </location>
</feature>
<evidence type="ECO:0000256" key="8">
    <source>
        <dbReference type="ARBA" id="ARBA00022793"/>
    </source>
</evidence>
<keyword evidence="8 12" id="KW-0210">Decarboxylase</keyword>
<feature type="binding site" evidence="12">
    <location>
        <begin position="222"/>
        <end position="224"/>
    </location>
    <ligand>
        <name>substrate</name>
    </ligand>
</feature>
<dbReference type="PANTHER" id="PTHR11561:SF0">
    <property type="entry name" value="PHOSPHOENOLPYRUVATE CARBOXYKINASE [GTP]-RELATED"/>
    <property type="match status" value="1"/>
</dbReference>
<sequence length="607" mass="67260">MARDIAAPPVIPTQHQELISWVNEIAELTQPDSVVWCDGSEAEYRRLCEELVEKGTFRKLDPVKRPDSYYAASDPTDVARVEDRTFICSEKEEDAGPTNHWKAPAEMREIFQGDKGVFRGSMKGRTMYVVPFCMGPLGSDLSAIGVEITDSAYVAVSMRTMTRMGQPVLDELGTDGFFVRAVHTLGAPLAEGEADVPWPCNSTKYISHFPETREIWSYGSGYGGNALLGKKCYALRIASVMARDEGWLAEHMLILKLTPPQGESKYVAAAFPSACGKTNLAMLEPTTRGWTVETIGDDIAWMRFGEDGRLYAINPEAGFFGVAPGTGEHTNANAMKTLWGNAVFTNVALTDDNDVWWEGMTEEPPAHLTDWKGNDWTPESATPAAHPNARFTVPAAQCPIIAPEWEDPKGVPISAILFGGRRATAVPLVTESFDWNHGVFLGANVASEKTAAAEGKVGELRRDPFAMLPFCGYNMGDYMGHWVDVAKGKDQAKLPKIYYVNWFRKDDEGRFVWPGFGENSRVLKWIVERLEGRAEGVETPIGILPAPGSLDTEGLDLAEKDLDFLLTVDKEIWREEASLIPEHLDTFGDHTPKELWDEYRALVRRLG</sequence>
<name>A0A1V6MJI1_9ACTN</name>
<evidence type="ECO:0000256" key="6">
    <source>
        <dbReference type="ARBA" id="ARBA00022723"/>
    </source>
</evidence>
<keyword evidence="15" id="KW-0670">Pyruvate</keyword>
<keyword evidence="4 12" id="KW-0312">Gluconeogenesis</keyword>
<keyword evidence="15" id="KW-0418">Kinase</keyword>
<dbReference type="EMBL" id="MPOH02000019">
    <property type="protein sequence ID" value="OQD52516.1"/>
    <property type="molecule type" value="Genomic_DNA"/>
</dbReference>
<evidence type="ECO:0000256" key="1">
    <source>
        <dbReference type="ARBA" id="ARBA00004742"/>
    </source>
</evidence>
<evidence type="ECO:0000256" key="12">
    <source>
        <dbReference type="HAMAP-Rule" id="MF_00452"/>
    </source>
</evidence>
<feature type="binding site" evidence="12">
    <location>
        <begin position="388"/>
        <end position="390"/>
    </location>
    <ligand>
        <name>substrate</name>
    </ligand>
</feature>
<dbReference type="Gene3D" id="3.40.449.10">
    <property type="entry name" value="Phosphoenolpyruvate Carboxykinase, domain 1"/>
    <property type="match status" value="1"/>
</dbReference>
<dbReference type="GO" id="GO:0019543">
    <property type="term" value="P:propionate catabolic process"/>
    <property type="evidence" value="ECO:0007669"/>
    <property type="project" value="TreeGrafter"/>
</dbReference>
<dbReference type="RefSeq" id="WP_073493238.1">
    <property type="nucleotide sequence ID" value="NZ_MPOH02000019.1"/>
</dbReference>
<dbReference type="GO" id="GO:0016301">
    <property type="term" value="F:kinase activity"/>
    <property type="evidence" value="ECO:0007669"/>
    <property type="project" value="UniProtKB-KW"/>
</dbReference>
<dbReference type="InterPro" id="IPR013035">
    <property type="entry name" value="PEP_carboxykinase_C"/>
</dbReference>
<comment type="cofactor">
    <cofactor evidence="12">
        <name>Mn(2+)</name>
        <dbReference type="ChEBI" id="CHEBI:29035"/>
    </cofactor>
    <text evidence="12">Binds 1 Mn(2+) ion per subunit.</text>
</comment>
<keyword evidence="5 12" id="KW-0963">Cytoplasm</keyword>
<dbReference type="PANTHER" id="PTHR11561">
    <property type="entry name" value="PHOSPHOENOLPYRUVATE CARBOXYKINASE"/>
    <property type="match status" value="1"/>
</dbReference>
<keyword evidence="11 12" id="KW-0456">Lyase</keyword>
<evidence type="ECO:0000256" key="11">
    <source>
        <dbReference type="ARBA" id="ARBA00023239"/>
    </source>
</evidence>
<evidence type="ECO:0000259" key="13">
    <source>
        <dbReference type="Pfam" id="PF00821"/>
    </source>
</evidence>
<evidence type="ECO:0000313" key="15">
    <source>
        <dbReference type="EMBL" id="OQD52516.1"/>
    </source>
</evidence>
<feature type="binding site" evidence="12">
    <location>
        <position position="231"/>
    </location>
    <ligand>
        <name>Mn(2+)</name>
        <dbReference type="ChEBI" id="CHEBI:29035"/>
    </ligand>
</feature>
<feature type="binding site" evidence="12">
    <location>
        <position position="251"/>
    </location>
    <ligand>
        <name>Mn(2+)</name>
        <dbReference type="ChEBI" id="CHEBI:29035"/>
    </ligand>
</feature>
<comment type="caution">
    <text evidence="15">The sequence shown here is derived from an EMBL/GenBank/DDBJ whole genome shotgun (WGS) entry which is preliminary data.</text>
</comment>
<dbReference type="GO" id="GO:0030145">
    <property type="term" value="F:manganese ion binding"/>
    <property type="evidence" value="ECO:0007669"/>
    <property type="project" value="UniProtKB-UniRule"/>
</dbReference>
<reference evidence="15 16" key="2">
    <citation type="submission" date="2017-02" db="EMBL/GenBank/DDBJ databases">
        <title>Draft genome sequence of Streptomyces phaeoluteigriseus type strain DSM41896.</title>
        <authorList>
            <person name="Salih T.S."/>
            <person name="Algora Gallardo L."/>
            <person name="Melo Santos T."/>
            <person name="Filgueira Martinez S."/>
            <person name="Herron P.R."/>
        </authorList>
    </citation>
    <scope>NUCLEOTIDE SEQUENCE [LARGE SCALE GENOMIC DNA]</scope>
    <source>
        <strain evidence="15 16">DSM 41896</strain>
    </source>
</reference>
<dbReference type="Gene3D" id="3.90.228.20">
    <property type="match status" value="1"/>
</dbReference>
<keyword evidence="15" id="KW-0808">Transferase</keyword>
<dbReference type="InterPro" id="IPR008210">
    <property type="entry name" value="PEP_carboxykinase_N"/>
</dbReference>
<dbReference type="GO" id="GO:0005829">
    <property type="term" value="C:cytosol"/>
    <property type="evidence" value="ECO:0007669"/>
    <property type="project" value="TreeGrafter"/>
</dbReference>
<dbReference type="GO" id="GO:0006107">
    <property type="term" value="P:oxaloacetate metabolic process"/>
    <property type="evidence" value="ECO:0007669"/>
    <property type="project" value="TreeGrafter"/>
</dbReference>
<dbReference type="InterPro" id="IPR035077">
    <property type="entry name" value="PEP_carboxykinase_GTP_C"/>
</dbReference>
<dbReference type="EC" id="4.1.1.32" evidence="12"/>
<dbReference type="SUPFAM" id="SSF68923">
    <property type="entry name" value="PEP carboxykinase N-terminal domain"/>
    <property type="match status" value="1"/>
</dbReference>
<feature type="binding site" evidence="12">
    <location>
        <position position="273"/>
    </location>
    <ligand>
        <name>substrate</name>
    </ligand>
</feature>
<dbReference type="GO" id="GO:0005525">
    <property type="term" value="F:GTP binding"/>
    <property type="evidence" value="ECO:0007669"/>
    <property type="project" value="UniProtKB-UniRule"/>
</dbReference>
<organism evidence="15 16">
    <name type="scientific">Streptomyces phaeoluteigriseus</name>
    <dbReference type="NCBI Taxonomy" id="114686"/>
    <lineage>
        <taxon>Bacteria</taxon>
        <taxon>Bacillati</taxon>
        <taxon>Actinomycetota</taxon>
        <taxon>Actinomycetes</taxon>
        <taxon>Kitasatosporales</taxon>
        <taxon>Streptomycetaceae</taxon>
        <taxon>Streptomyces</taxon>
        <taxon>Streptomyces aurantiacus group</taxon>
    </lineage>
</organism>
<feature type="binding site" evidence="12">
    <location>
        <position position="80"/>
    </location>
    <ligand>
        <name>substrate</name>
    </ligand>
</feature>
<dbReference type="Pfam" id="PF00821">
    <property type="entry name" value="PEPCK_GTP"/>
    <property type="match status" value="1"/>
</dbReference>
<feature type="binding site" evidence="12">
    <location>
        <position position="390"/>
    </location>
    <ligand>
        <name>GTP</name>
        <dbReference type="ChEBI" id="CHEBI:37565"/>
    </ligand>
</feature>
<evidence type="ECO:0000313" key="16">
    <source>
        <dbReference type="Proteomes" id="UP000184286"/>
    </source>
</evidence>
<evidence type="ECO:0000259" key="14">
    <source>
        <dbReference type="Pfam" id="PF17297"/>
    </source>
</evidence>
<dbReference type="InterPro" id="IPR035078">
    <property type="entry name" value="PEP_carboxykinase_GTP_N"/>
</dbReference>
<gene>
    <name evidence="12" type="primary">pckG</name>
    <name evidence="15" type="ORF">BM536_030550</name>
</gene>
<keyword evidence="9 12" id="KW-0342">GTP-binding</keyword>
<dbReference type="GO" id="GO:0033993">
    <property type="term" value="P:response to lipid"/>
    <property type="evidence" value="ECO:0007669"/>
    <property type="project" value="TreeGrafter"/>
</dbReference>
<dbReference type="Proteomes" id="UP000184286">
    <property type="component" value="Unassembled WGS sequence"/>
</dbReference>
<dbReference type="HAMAP" id="MF_00452">
    <property type="entry name" value="PEPCK_GTP"/>
    <property type="match status" value="1"/>
</dbReference>
<feature type="binding site" evidence="12">
    <location>
        <begin position="274"/>
        <end position="279"/>
    </location>
    <ligand>
        <name>GTP</name>
        <dbReference type="ChEBI" id="CHEBI:37565"/>
    </ligand>
</feature>
<dbReference type="InterPro" id="IPR008209">
    <property type="entry name" value="PEP_carboxykinase_GTP"/>
</dbReference>
<evidence type="ECO:0000256" key="2">
    <source>
        <dbReference type="ARBA" id="ARBA00005796"/>
    </source>
</evidence>
<dbReference type="Gene3D" id="2.170.8.10">
    <property type="entry name" value="Phosphoenolpyruvate Carboxykinase, domain 2"/>
    <property type="match status" value="1"/>
</dbReference>
<dbReference type="UniPathway" id="UPA00138"/>
<evidence type="ECO:0000256" key="4">
    <source>
        <dbReference type="ARBA" id="ARBA00022432"/>
    </source>
</evidence>
<comment type="catalytic activity">
    <reaction evidence="12">
        <text>oxaloacetate + GTP = phosphoenolpyruvate + GDP + CO2</text>
        <dbReference type="Rhea" id="RHEA:10388"/>
        <dbReference type="ChEBI" id="CHEBI:16452"/>
        <dbReference type="ChEBI" id="CHEBI:16526"/>
        <dbReference type="ChEBI" id="CHEBI:37565"/>
        <dbReference type="ChEBI" id="CHEBI:58189"/>
        <dbReference type="ChEBI" id="CHEBI:58702"/>
        <dbReference type="EC" id="4.1.1.32"/>
    </reaction>
</comment>
<evidence type="ECO:0000256" key="7">
    <source>
        <dbReference type="ARBA" id="ARBA00022741"/>
    </source>
</evidence>
<dbReference type="GO" id="GO:0071333">
    <property type="term" value="P:cellular response to glucose stimulus"/>
    <property type="evidence" value="ECO:0007669"/>
    <property type="project" value="TreeGrafter"/>
</dbReference>
<accession>A0A1V6MJI1</accession>
<dbReference type="GO" id="GO:0046327">
    <property type="term" value="P:glycerol biosynthetic process from pyruvate"/>
    <property type="evidence" value="ECO:0007669"/>
    <property type="project" value="TreeGrafter"/>
</dbReference>
<dbReference type="PIRSF" id="PIRSF001348">
    <property type="entry name" value="PEP_carboxykinase_GTP"/>
    <property type="match status" value="1"/>
</dbReference>
<dbReference type="AlphaFoldDB" id="A0A1V6MJI1"/>
<feature type="binding site" evidence="12">
    <location>
        <position position="298"/>
    </location>
    <ligand>
        <name>Mn(2+)</name>
        <dbReference type="ChEBI" id="CHEBI:29035"/>
    </ligand>
</feature>
<comment type="similarity">
    <text evidence="2 12">Belongs to the phosphoenolpyruvate carboxykinase [GTP] family.</text>
</comment>
<dbReference type="OrthoDB" id="9758871at2"/>
<feature type="active site" evidence="12">
    <location>
        <position position="275"/>
    </location>
</feature>
<evidence type="ECO:0000256" key="3">
    <source>
        <dbReference type="ARBA" id="ARBA00011245"/>
    </source>
</evidence>
<dbReference type="Pfam" id="PF17297">
    <property type="entry name" value="PEPCK_N"/>
    <property type="match status" value="1"/>
</dbReference>
<feature type="domain" description="Phosphoenolpyruvate carboxykinase GTP-utilising N-terminal" evidence="14">
    <location>
        <begin position="21"/>
        <end position="243"/>
    </location>
</feature>
<dbReference type="CDD" id="cd00819">
    <property type="entry name" value="PEPCK_GTP"/>
    <property type="match status" value="1"/>
</dbReference>
<dbReference type="GO" id="GO:0004613">
    <property type="term" value="F:phosphoenolpyruvate carboxykinase (GTP) activity"/>
    <property type="evidence" value="ECO:0007669"/>
    <property type="project" value="UniProtKB-UniRule"/>
</dbReference>
<comment type="subunit">
    <text evidence="3 12">Monomer.</text>
</comment>
<keyword evidence="7 12" id="KW-0547">Nucleotide-binding</keyword>
<comment type="function">
    <text evidence="12">Catalyzes the conversion of oxaloacetate (OAA) to phosphoenolpyruvate (PEP), the rate-limiting step in the metabolic pathway that produces glucose from lactate and other precursors derived from the citric acid cycle.</text>
</comment>
<evidence type="ECO:0000256" key="5">
    <source>
        <dbReference type="ARBA" id="ARBA00022490"/>
    </source>
</evidence>
<dbReference type="NCBIfam" id="NF003253">
    <property type="entry name" value="PRK04210.1"/>
    <property type="match status" value="1"/>
</dbReference>
<dbReference type="STRING" id="114686.BM536_030550"/>
<dbReference type="GO" id="GO:0042594">
    <property type="term" value="P:response to starvation"/>
    <property type="evidence" value="ECO:0007669"/>
    <property type="project" value="TreeGrafter"/>
</dbReference>
<proteinExistence type="inferred from homology"/>
<dbReference type="SUPFAM" id="SSF53795">
    <property type="entry name" value="PEP carboxykinase-like"/>
    <property type="match status" value="1"/>
</dbReference>
<dbReference type="FunFam" id="2.170.8.10:FF:000003">
    <property type="entry name" value="Phosphoenolpyruvate carboxykinase [GTP]"/>
    <property type="match status" value="1"/>
</dbReference>
<dbReference type="PROSITE" id="PS00505">
    <property type="entry name" value="PEPCK_GTP"/>
    <property type="match status" value="1"/>
</dbReference>
<evidence type="ECO:0000256" key="10">
    <source>
        <dbReference type="ARBA" id="ARBA00023211"/>
    </source>
</evidence>
<comment type="subcellular location">
    <subcellularLocation>
        <location evidence="12">Cytoplasm</location>
    </subcellularLocation>
</comment>
<protein>
    <recommendedName>
        <fullName evidence="12">Phosphoenolpyruvate carboxykinase [GTP]</fullName>
        <shortName evidence="12">PEP carboxykinase</shortName>
        <shortName evidence="12">PEPCK</shortName>
        <ecNumber evidence="12">4.1.1.32</ecNumber>
    </recommendedName>
    <alternativeName>
        <fullName evidence="12">GTP-dependent phosphoenolpyruvate carboxykinase</fullName>
        <shortName evidence="12">GTP-PEPCK</shortName>
    </alternativeName>
</protein>
<dbReference type="InterPro" id="IPR018091">
    <property type="entry name" value="PEP_carboxykin_GTP_CS"/>
</dbReference>
<feature type="binding site" evidence="12">
    <location>
        <position position="421"/>
    </location>
    <ligand>
        <name>GTP</name>
        <dbReference type="ChEBI" id="CHEBI:37565"/>
    </ligand>
</feature>
<feature type="binding site" evidence="12">
    <location>
        <begin position="516"/>
        <end position="519"/>
    </location>
    <ligand>
        <name>GTP</name>
        <dbReference type="ChEBI" id="CHEBI:37565"/>
    </ligand>
</feature>
<reference evidence="16" key="1">
    <citation type="submission" date="2016-11" db="EMBL/GenBank/DDBJ databases">
        <authorList>
            <person name="Schniete J.K."/>
            <person name="Salih T."/>
            <person name="Algora Gallardo L."/>
            <person name="Martinez Fernandez S."/>
            <person name="Herron P.R."/>
        </authorList>
    </citation>
    <scope>NUCLEOTIDE SEQUENCE [LARGE SCALE GENOMIC DNA]</scope>
    <source>
        <strain evidence="16">DSM 41896</strain>
    </source>
</reference>
<dbReference type="GO" id="GO:0006094">
    <property type="term" value="P:gluconeogenesis"/>
    <property type="evidence" value="ECO:0007669"/>
    <property type="project" value="UniProtKB-UniRule"/>
</dbReference>